<feature type="compositionally biased region" description="Polar residues" evidence="6">
    <location>
        <begin position="294"/>
        <end position="307"/>
    </location>
</feature>
<evidence type="ECO:0000256" key="7">
    <source>
        <dbReference type="SAM" id="Phobius"/>
    </source>
</evidence>
<feature type="transmembrane region" description="Helical" evidence="7">
    <location>
        <begin position="248"/>
        <end position="272"/>
    </location>
</feature>
<evidence type="ECO:0000313" key="9">
    <source>
        <dbReference type="EMBL" id="EUC28078.1"/>
    </source>
</evidence>
<feature type="region of interest" description="Disordered" evidence="6">
    <location>
        <begin position="294"/>
        <end position="352"/>
    </location>
</feature>
<feature type="compositionally biased region" description="Polar residues" evidence="6">
    <location>
        <begin position="320"/>
        <end position="346"/>
    </location>
</feature>
<feature type="transmembrane region" description="Helical" evidence="7">
    <location>
        <begin position="92"/>
        <end position="114"/>
    </location>
</feature>
<dbReference type="eggNOG" id="ENOG502SHZD">
    <property type="taxonomic scope" value="Eukaryota"/>
</dbReference>
<dbReference type="PANTHER" id="PTHR33048">
    <property type="entry name" value="PTH11-LIKE INTEGRAL MEMBRANE PROTEIN (AFU_ORTHOLOGUE AFUA_5G11245)"/>
    <property type="match status" value="1"/>
</dbReference>
<keyword evidence="2 7" id="KW-0812">Transmembrane</keyword>
<evidence type="ECO:0000256" key="3">
    <source>
        <dbReference type="ARBA" id="ARBA00022989"/>
    </source>
</evidence>
<dbReference type="Proteomes" id="UP000053841">
    <property type="component" value="Unassembled WGS sequence"/>
</dbReference>
<dbReference type="Pfam" id="PF20684">
    <property type="entry name" value="Fung_rhodopsin"/>
    <property type="match status" value="1"/>
</dbReference>
<evidence type="ECO:0000313" key="10">
    <source>
        <dbReference type="Proteomes" id="UP000053841"/>
    </source>
</evidence>
<dbReference type="OrthoDB" id="3934549at2759"/>
<comment type="similarity">
    <text evidence="5">Belongs to the SAT4 family.</text>
</comment>
<evidence type="ECO:0000256" key="2">
    <source>
        <dbReference type="ARBA" id="ARBA00022692"/>
    </source>
</evidence>
<evidence type="ECO:0000256" key="6">
    <source>
        <dbReference type="SAM" id="MobiDB-lite"/>
    </source>
</evidence>
<feature type="transmembrane region" description="Helical" evidence="7">
    <location>
        <begin position="126"/>
        <end position="151"/>
    </location>
</feature>
<dbReference type="EMBL" id="KI964845">
    <property type="protein sequence ID" value="EUC28078.1"/>
    <property type="molecule type" value="Genomic_DNA"/>
</dbReference>
<feature type="transmembrane region" description="Helical" evidence="7">
    <location>
        <begin position="53"/>
        <end position="72"/>
    </location>
</feature>
<proteinExistence type="inferred from homology"/>
<dbReference type="KEGG" id="bze:COCCADRAFT_9484"/>
<feature type="transmembrane region" description="Helical" evidence="7">
    <location>
        <begin position="181"/>
        <end position="198"/>
    </location>
</feature>
<name>W6XR45_COCC2</name>
<sequence>MSTQLQNWVSNPGETHGPLMSITVWSLCGVAGFFLALRLVIQKNQGKLWYDSLILTVSWLFLLCQATLNQLSINLGFGKHSLDIDFSHFETITYLGATGLTVSTTAITLSKISFGVTLFRLTEGWIKAYVCFAMATLLIFAIPTCILPWVLCKPLTKTFVDIIPGTCMDKHPSVIYGRFQAIWSAIMDISLALIPWKIIWNLQMRPAEKIGVCIAMSLGVLAGVTAILRGRYVELLTKQDLSYDATNTVIWSAAESSMAIVATSIPVLRVFFRQAVTTVINSYQNSSRERRFKSQASNLSGMNSSAHGSKLGSKNIKIEATSSSSNKRRSNMLNSDGTTNVSQESLVNADGKRQEAYVEMDNLVVDEVTGRVTLASPASMNSLEEGLPHRPHTRL</sequence>
<keyword evidence="3 7" id="KW-1133">Transmembrane helix</keyword>
<keyword evidence="10" id="KW-1185">Reference proteome</keyword>
<dbReference type="PANTHER" id="PTHR33048:SF42">
    <property type="entry name" value="INTEGRAL MEMBRANE PROTEIN"/>
    <property type="match status" value="1"/>
</dbReference>
<feature type="transmembrane region" description="Helical" evidence="7">
    <location>
        <begin position="20"/>
        <end position="41"/>
    </location>
</feature>
<evidence type="ECO:0000259" key="8">
    <source>
        <dbReference type="Pfam" id="PF20684"/>
    </source>
</evidence>
<organism evidence="9 10">
    <name type="scientific">Cochliobolus carbonum (strain 26-R-13)</name>
    <name type="common">Maize leaf spot fungus</name>
    <name type="synonym">Bipolaris zeicola</name>
    <dbReference type="NCBI Taxonomy" id="930089"/>
    <lineage>
        <taxon>Eukaryota</taxon>
        <taxon>Fungi</taxon>
        <taxon>Dikarya</taxon>
        <taxon>Ascomycota</taxon>
        <taxon>Pezizomycotina</taxon>
        <taxon>Dothideomycetes</taxon>
        <taxon>Pleosporomycetidae</taxon>
        <taxon>Pleosporales</taxon>
        <taxon>Pleosporineae</taxon>
        <taxon>Pleosporaceae</taxon>
        <taxon>Bipolaris</taxon>
    </lineage>
</organism>
<comment type="subcellular location">
    <subcellularLocation>
        <location evidence="1">Membrane</location>
        <topology evidence="1">Multi-pass membrane protein</topology>
    </subcellularLocation>
</comment>
<dbReference type="GO" id="GO:0016020">
    <property type="term" value="C:membrane"/>
    <property type="evidence" value="ECO:0007669"/>
    <property type="project" value="UniProtKB-SubCell"/>
</dbReference>
<gene>
    <name evidence="9" type="ORF">COCCADRAFT_9484</name>
</gene>
<dbReference type="InterPro" id="IPR049326">
    <property type="entry name" value="Rhodopsin_dom_fungi"/>
</dbReference>
<dbReference type="HOGENOM" id="CLU_028200_3_0_1"/>
<dbReference type="RefSeq" id="XP_007717614.1">
    <property type="nucleotide sequence ID" value="XM_007719424.1"/>
</dbReference>
<dbReference type="GeneID" id="19153829"/>
<dbReference type="InterPro" id="IPR052337">
    <property type="entry name" value="SAT4-like"/>
</dbReference>
<evidence type="ECO:0000256" key="5">
    <source>
        <dbReference type="ARBA" id="ARBA00038359"/>
    </source>
</evidence>
<evidence type="ECO:0000256" key="1">
    <source>
        <dbReference type="ARBA" id="ARBA00004141"/>
    </source>
</evidence>
<protein>
    <recommendedName>
        <fullName evidence="8">Rhodopsin domain-containing protein</fullName>
    </recommendedName>
</protein>
<dbReference type="AlphaFoldDB" id="W6XR45"/>
<accession>W6XR45</accession>
<feature type="transmembrane region" description="Helical" evidence="7">
    <location>
        <begin position="210"/>
        <end position="228"/>
    </location>
</feature>
<reference evidence="9 10" key="1">
    <citation type="journal article" date="2013" name="PLoS Genet.">
        <title>Comparative genome structure, secondary metabolite, and effector coding capacity across Cochliobolus pathogens.</title>
        <authorList>
            <person name="Condon B.J."/>
            <person name="Leng Y."/>
            <person name="Wu D."/>
            <person name="Bushley K.E."/>
            <person name="Ohm R.A."/>
            <person name="Otillar R."/>
            <person name="Martin J."/>
            <person name="Schackwitz W."/>
            <person name="Grimwood J."/>
            <person name="MohdZainudin N."/>
            <person name="Xue C."/>
            <person name="Wang R."/>
            <person name="Manning V.A."/>
            <person name="Dhillon B."/>
            <person name="Tu Z.J."/>
            <person name="Steffenson B.J."/>
            <person name="Salamov A."/>
            <person name="Sun H."/>
            <person name="Lowry S."/>
            <person name="LaButti K."/>
            <person name="Han J."/>
            <person name="Copeland A."/>
            <person name="Lindquist E."/>
            <person name="Barry K."/>
            <person name="Schmutz J."/>
            <person name="Baker S.E."/>
            <person name="Ciuffetti L.M."/>
            <person name="Grigoriev I.V."/>
            <person name="Zhong S."/>
            <person name="Turgeon B.G."/>
        </authorList>
    </citation>
    <scope>NUCLEOTIDE SEQUENCE [LARGE SCALE GENOMIC DNA]</scope>
    <source>
        <strain evidence="9 10">26-R-13</strain>
    </source>
</reference>
<evidence type="ECO:0000256" key="4">
    <source>
        <dbReference type="ARBA" id="ARBA00023136"/>
    </source>
</evidence>
<keyword evidence="4 7" id="KW-0472">Membrane</keyword>
<feature type="domain" description="Rhodopsin" evidence="8">
    <location>
        <begin position="38"/>
        <end position="273"/>
    </location>
</feature>